<name>A0A2K5ASD2_9ARCH</name>
<dbReference type="EMBL" id="LT981265">
    <property type="protein sequence ID" value="SPC34547.1"/>
    <property type="molecule type" value="Genomic_DNA"/>
</dbReference>
<dbReference type="AlphaFoldDB" id="A0A2K5ASD2"/>
<accession>A0A2K5ASD2</accession>
<sequence length="70" mass="8189">MLRVVKTKAFRDDFTDLSEGWRRKAKQAYIAMFKKTLHPSFNYNGLDVRLKVNVRGEYETSTIVNTTKGF</sequence>
<gene>
    <name evidence="1" type="ORF">NCAV_1381</name>
</gene>
<dbReference type="Proteomes" id="UP000236248">
    <property type="component" value="Chromosome NCAV"/>
</dbReference>
<organism evidence="1 2">
    <name type="scientific">Candidatus Nitrosocaldus cavascurensis</name>
    <dbReference type="NCBI Taxonomy" id="2058097"/>
    <lineage>
        <taxon>Archaea</taxon>
        <taxon>Nitrososphaerota</taxon>
        <taxon>Nitrososphaeria</taxon>
        <taxon>Candidatus Nitrosocaldales</taxon>
        <taxon>Candidatus Nitrosocaldaceae</taxon>
        <taxon>Candidatus Nitrosocaldus</taxon>
    </lineage>
</organism>
<keyword evidence="2" id="KW-1185">Reference proteome</keyword>
<dbReference type="KEGG" id="ncv:NCAV_1381"/>
<evidence type="ECO:0000313" key="1">
    <source>
        <dbReference type="EMBL" id="SPC34547.1"/>
    </source>
</evidence>
<evidence type="ECO:0000313" key="2">
    <source>
        <dbReference type="Proteomes" id="UP000236248"/>
    </source>
</evidence>
<reference evidence="2" key="1">
    <citation type="submission" date="2018-01" db="EMBL/GenBank/DDBJ databases">
        <authorList>
            <person name="Kerou L M."/>
        </authorList>
    </citation>
    <scope>NUCLEOTIDE SEQUENCE [LARGE SCALE GENOMIC DNA]</scope>
    <source>
        <strain evidence="2">SCU2</strain>
    </source>
</reference>
<proteinExistence type="predicted"/>
<dbReference type="GeneID" id="41595381"/>
<protein>
    <submittedName>
        <fullName evidence="1">Uncharacterized protein</fullName>
    </submittedName>
</protein>
<dbReference type="RefSeq" id="WP_148695247.1">
    <property type="nucleotide sequence ID" value="NZ_LT981265.1"/>
</dbReference>